<keyword evidence="2" id="KW-0238">DNA-binding</keyword>
<dbReference type="Proteomes" id="UP001500542">
    <property type="component" value="Unassembled WGS sequence"/>
</dbReference>
<dbReference type="PANTHER" id="PTHR30136">
    <property type="entry name" value="HELIX-TURN-HELIX TRANSCRIPTIONAL REGULATOR, ICLR FAMILY"/>
    <property type="match status" value="1"/>
</dbReference>
<protein>
    <submittedName>
        <fullName evidence="6">IclR family transcriptional regulator</fullName>
    </submittedName>
</protein>
<dbReference type="Gene3D" id="3.30.450.40">
    <property type="match status" value="1"/>
</dbReference>
<dbReference type="SMART" id="SM00346">
    <property type="entry name" value="HTH_ICLR"/>
    <property type="match status" value="1"/>
</dbReference>
<feature type="domain" description="IclR-ED" evidence="5">
    <location>
        <begin position="67"/>
        <end position="246"/>
    </location>
</feature>
<evidence type="ECO:0000256" key="1">
    <source>
        <dbReference type="ARBA" id="ARBA00023015"/>
    </source>
</evidence>
<dbReference type="Gene3D" id="1.10.10.10">
    <property type="entry name" value="Winged helix-like DNA-binding domain superfamily/Winged helix DNA-binding domain"/>
    <property type="match status" value="1"/>
</dbReference>
<keyword evidence="7" id="KW-1185">Reference proteome</keyword>
<dbReference type="InterPro" id="IPR029016">
    <property type="entry name" value="GAF-like_dom_sf"/>
</dbReference>
<dbReference type="PROSITE" id="PS51078">
    <property type="entry name" value="ICLR_ED"/>
    <property type="match status" value="1"/>
</dbReference>
<dbReference type="EMBL" id="BAAAHK010000017">
    <property type="protein sequence ID" value="GAA0955213.1"/>
    <property type="molecule type" value="Genomic_DNA"/>
</dbReference>
<keyword evidence="3" id="KW-0804">Transcription</keyword>
<dbReference type="InterPro" id="IPR036388">
    <property type="entry name" value="WH-like_DNA-bd_sf"/>
</dbReference>
<keyword evidence="1" id="KW-0805">Transcription regulation</keyword>
<dbReference type="SUPFAM" id="SSF46785">
    <property type="entry name" value="Winged helix' DNA-binding domain"/>
    <property type="match status" value="1"/>
</dbReference>
<reference evidence="6 7" key="1">
    <citation type="journal article" date="2019" name="Int. J. Syst. Evol. Microbiol.">
        <title>The Global Catalogue of Microorganisms (GCM) 10K type strain sequencing project: providing services to taxonomists for standard genome sequencing and annotation.</title>
        <authorList>
            <consortium name="The Broad Institute Genomics Platform"/>
            <consortium name="The Broad Institute Genome Sequencing Center for Infectious Disease"/>
            <person name="Wu L."/>
            <person name="Ma J."/>
        </authorList>
    </citation>
    <scope>NUCLEOTIDE SEQUENCE [LARGE SCALE GENOMIC DNA]</scope>
    <source>
        <strain evidence="6 7">JCM 10977</strain>
    </source>
</reference>
<evidence type="ECO:0000256" key="3">
    <source>
        <dbReference type="ARBA" id="ARBA00023163"/>
    </source>
</evidence>
<dbReference type="PANTHER" id="PTHR30136:SF24">
    <property type="entry name" value="HTH-TYPE TRANSCRIPTIONAL REPRESSOR ALLR"/>
    <property type="match status" value="1"/>
</dbReference>
<evidence type="ECO:0000259" key="4">
    <source>
        <dbReference type="PROSITE" id="PS51077"/>
    </source>
</evidence>
<dbReference type="InterPro" id="IPR036390">
    <property type="entry name" value="WH_DNA-bd_sf"/>
</dbReference>
<dbReference type="InterPro" id="IPR014757">
    <property type="entry name" value="Tscrpt_reg_IclR_C"/>
</dbReference>
<evidence type="ECO:0000256" key="2">
    <source>
        <dbReference type="ARBA" id="ARBA00023125"/>
    </source>
</evidence>
<dbReference type="SUPFAM" id="SSF55781">
    <property type="entry name" value="GAF domain-like"/>
    <property type="match status" value="1"/>
</dbReference>
<comment type="caution">
    <text evidence="6">The sequence shown here is derived from an EMBL/GenBank/DDBJ whole genome shotgun (WGS) entry which is preliminary data.</text>
</comment>
<evidence type="ECO:0000259" key="5">
    <source>
        <dbReference type="PROSITE" id="PS51078"/>
    </source>
</evidence>
<accession>A0ABN1RDA0</accession>
<dbReference type="InterPro" id="IPR005471">
    <property type="entry name" value="Tscrpt_reg_IclR_N"/>
</dbReference>
<proteinExistence type="predicted"/>
<dbReference type="Pfam" id="PF01614">
    <property type="entry name" value="IclR_C"/>
    <property type="match status" value="1"/>
</dbReference>
<sequence length="253" mass="26964">MEGTGTAASRLLSVLSVFTGQRPALTLTEIATTTALPLSTAHRLVGELVTWGALERGSDGRYRIGLRLWELGSLAPRGLPLREAALPYLEDLYEATHENVQLSVLDGDEVVFVERLSGRQAVKTRTRVGGRLSSIATAGGRVLLANAPAEVLDKVLTEPVVPYTPETITDPAILRKLLIDIKRQGVAVDQNQVTNGAIAIGAPIRNRYAEVVAAVSVVAKAEPGAARLLTPLVTTTASAVSRTLGYKGKRRRS</sequence>
<dbReference type="InterPro" id="IPR050707">
    <property type="entry name" value="HTH_MetabolicPath_Reg"/>
</dbReference>
<evidence type="ECO:0000313" key="6">
    <source>
        <dbReference type="EMBL" id="GAA0955213.1"/>
    </source>
</evidence>
<gene>
    <name evidence="6" type="ORF">GCM10009554_62470</name>
</gene>
<feature type="domain" description="HTH iclR-type" evidence="4">
    <location>
        <begin position="5"/>
        <end position="66"/>
    </location>
</feature>
<name>A0ABN1RDA0_9ACTN</name>
<organism evidence="6 7">
    <name type="scientific">Kribbella koreensis</name>
    <dbReference type="NCBI Taxonomy" id="57909"/>
    <lineage>
        <taxon>Bacteria</taxon>
        <taxon>Bacillati</taxon>
        <taxon>Actinomycetota</taxon>
        <taxon>Actinomycetes</taxon>
        <taxon>Propionibacteriales</taxon>
        <taxon>Kribbellaceae</taxon>
        <taxon>Kribbella</taxon>
    </lineage>
</organism>
<dbReference type="PROSITE" id="PS51077">
    <property type="entry name" value="HTH_ICLR"/>
    <property type="match status" value="1"/>
</dbReference>
<dbReference type="Pfam" id="PF09339">
    <property type="entry name" value="HTH_IclR"/>
    <property type="match status" value="1"/>
</dbReference>
<evidence type="ECO:0000313" key="7">
    <source>
        <dbReference type="Proteomes" id="UP001500542"/>
    </source>
</evidence>